<feature type="transmembrane region" description="Helical" evidence="13">
    <location>
        <begin position="540"/>
        <end position="564"/>
    </location>
</feature>
<dbReference type="SMART" id="SM01330">
    <property type="entry name" value="Frizzled"/>
    <property type="match status" value="1"/>
</dbReference>
<dbReference type="SMART" id="SM00063">
    <property type="entry name" value="FRI"/>
    <property type="match status" value="1"/>
</dbReference>
<feature type="transmembrane region" description="Helical" evidence="13">
    <location>
        <begin position="323"/>
        <end position="347"/>
    </location>
</feature>
<feature type="transmembrane region" description="Helical" evidence="13">
    <location>
        <begin position="448"/>
        <end position="471"/>
    </location>
</feature>
<evidence type="ECO:0000313" key="16">
    <source>
        <dbReference type="EMBL" id="CAL1538918.1"/>
    </source>
</evidence>
<keyword evidence="4" id="KW-1003">Cell membrane</keyword>
<keyword evidence="6 13" id="KW-1133">Transmembrane helix</keyword>
<feature type="disulfide bond" evidence="12">
    <location>
        <begin position="117"/>
        <end position="163"/>
    </location>
</feature>
<comment type="caution">
    <text evidence="16">The sequence shown here is derived from an EMBL/GenBank/DDBJ whole genome shotgun (WGS) entry which is preliminary data.</text>
</comment>
<comment type="caution">
    <text evidence="12">Lacks conserved residue(s) required for the propagation of feature annotation.</text>
</comment>
<dbReference type="EMBL" id="CAXITT010000318">
    <property type="protein sequence ID" value="CAL1538918.1"/>
    <property type="molecule type" value="Genomic_DNA"/>
</dbReference>
<gene>
    <name evidence="16" type="ORF">GSLYS_00012739001</name>
</gene>
<evidence type="ECO:0000256" key="8">
    <source>
        <dbReference type="ARBA" id="ARBA00023136"/>
    </source>
</evidence>
<dbReference type="InterPro" id="IPR015526">
    <property type="entry name" value="Frizzled/SFRP"/>
</dbReference>
<evidence type="ECO:0000313" key="17">
    <source>
        <dbReference type="Proteomes" id="UP001497497"/>
    </source>
</evidence>
<protein>
    <submittedName>
        <fullName evidence="16">Uncharacterized protein</fullName>
    </submittedName>
</protein>
<dbReference type="GO" id="GO:0035567">
    <property type="term" value="P:non-canonical Wnt signaling pathway"/>
    <property type="evidence" value="ECO:0007669"/>
    <property type="project" value="TreeGrafter"/>
</dbReference>
<keyword evidence="9 12" id="KW-1015">Disulfide bond</keyword>
<dbReference type="Gene3D" id="1.10.2000.10">
    <property type="entry name" value="Frizzled cysteine-rich domain"/>
    <property type="match status" value="1"/>
</dbReference>
<name>A0AAV2I1H6_LYMST</name>
<evidence type="ECO:0000256" key="6">
    <source>
        <dbReference type="ARBA" id="ARBA00022989"/>
    </source>
</evidence>
<feature type="disulfide bond" evidence="12">
    <location>
        <begin position="109"/>
        <end position="170"/>
    </location>
</feature>
<dbReference type="Proteomes" id="UP001497497">
    <property type="component" value="Unassembled WGS sequence"/>
</dbReference>
<dbReference type="GO" id="GO:0005615">
    <property type="term" value="C:extracellular space"/>
    <property type="evidence" value="ECO:0007669"/>
    <property type="project" value="TreeGrafter"/>
</dbReference>
<dbReference type="InterPro" id="IPR036790">
    <property type="entry name" value="Frizzled_dom_sf"/>
</dbReference>
<feature type="transmembrane region" description="Helical" evidence="13">
    <location>
        <begin position="359"/>
        <end position="375"/>
    </location>
</feature>
<dbReference type="PRINTS" id="PR00489">
    <property type="entry name" value="FRIZZLED"/>
</dbReference>
<dbReference type="Gene3D" id="1.20.1070.10">
    <property type="entry name" value="Rhodopsin 7-helix transmembrane proteins"/>
    <property type="match status" value="1"/>
</dbReference>
<dbReference type="PROSITE" id="PS50261">
    <property type="entry name" value="G_PROTEIN_RECEP_F2_4"/>
    <property type="match status" value="1"/>
</dbReference>
<evidence type="ECO:0000259" key="14">
    <source>
        <dbReference type="PROSITE" id="PS50038"/>
    </source>
</evidence>
<dbReference type="Pfam" id="PF01534">
    <property type="entry name" value="Frizzled"/>
    <property type="match status" value="1"/>
</dbReference>
<reference evidence="16 17" key="1">
    <citation type="submission" date="2024-04" db="EMBL/GenBank/DDBJ databases">
        <authorList>
            <consortium name="Genoscope - CEA"/>
            <person name="William W."/>
        </authorList>
    </citation>
    <scope>NUCLEOTIDE SEQUENCE [LARGE SCALE GENOMIC DNA]</scope>
</reference>
<keyword evidence="3" id="KW-0217">Developmental protein</keyword>
<feature type="disulfide bond" evidence="12">
    <location>
        <begin position="187"/>
        <end position="211"/>
    </location>
</feature>
<dbReference type="InterPro" id="IPR000539">
    <property type="entry name" value="Frizzled/Smoothened_7TM"/>
</dbReference>
<dbReference type="AlphaFoldDB" id="A0AAV2I1H6"/>
<evidence type="ECO:0000256" key="12">
    <source>
        <dbReference type="PROSITE-ProRule" id="PRU00090"/>
    </source>
</evidence>
<dbReference type="Pfam" id="PF01392">
    <property type="entry name" value="Fz"/>
    <property type="match status" value="1"/>
</dbReference>
<evidence type="ECO:0000256" key="2">
    <source>
        <dbReference type="ARBA" id="ARBA00008077"/>
    </source>
</evidence>
<dbReference type="SUPFAM" id="SSF63501">
    <property type="entry name" value="Frizzled cysteine-rich domain"/>
    <property type="match status" value="1"/>
</dbReference>
<organism evidence="16 17">
    <name type="scientific">Lymnaea stagnalis</name>
    <name type="common">Great pond snail</name>
    <name type="synonym">Helix stagnalis</name>
    <dbReference type="NCBI Taxonomy" id="6523"/>
    <lineage>
        <taxon>Eukaryota</taxon>
        <taxon>Metazoa</taxon>
        <taxon>Spiralia</taxon>
        <taxon>Lophotrochozoa</taxon>
        <taxon>Mollusca</taxon>
        <taxon>Gastropoda</taxon>
        <taxon>Heterobranchia</taxon>
        <taxon>Euthyneura</taxon>
        <taxon>Panpulmonata</taxon>
        <taxon>Hygrophila</taxon>
        <taxon>Lymnaeoidea</taxon>
        <taxon>Lymnaeidae</taxon>
        <taxon>Lymnaea</taxon>
    </lineage>
</organism>
<evidence type="ECO:0000256" key="13">
    <source>
        <dbReference type="SAM" id="Phobius"/>
    </source>
</evidence>
<evidence type="ECO:0000259" key="15">
    <source>
        <dbReference type="PROSITE" id="PS50261"/>
    </source>
</evidence>
<feature type="transmembrane region" description="Helical" evidence="13">
    <location>
        <begin position="614"/>
        <end position="634"/>
    </location>
</feature>
<keyword evidence="7" id="KW-0297">G-protein coupled receptor</keyword>
<evidence type="ECO:0000256" key="7">
    <source>
        <dbReference type="ARBA" id="ARBA00023040"/>
    </source>
</evidence>
<dbReference type="CDD" id="cd15909">
    <property type="entry name" value="7tmF_FZD4_9_10-like"/>
    <property type="match status" value="1"/>
</dbReference>
<dbReference type="GO" id="GO:0060070">
    <property type="term" value="P:canonical Wnt signaling pathway"/>
    <property type="evidence" value="ECO:0007669"/>
    <property type="project" value="TreeGrafter"/>
</dbReference>
<dbReference type="PANTHER" id="PTHR11309:SF99">
    <property type="entry name" value="FRIZZLED-4"/>
    <property type="match status" value="1"/>
</dbReference>
<feature type="transmembrane region" description="Helical" evidence="13">
    <location>
        <begin position="491"/>
        <end position="519"/>
    </location>
</feature>
<evidence type="ECO:0000256" key="4">
    <source>
        <dbReference type="ARBA" id="ARBA00022475"/>
    </source>
</evidence>
<evidence type="ECO:0000256" key="3">
    <source>
        <dbReference type="ARBA" id="ARBA00022473"/>
    </source>
</evidence>
<dbReference type="GO" id="GO:0017147">
    <property type="term" value="F:Wnt-protein binding"/>
    <property type="evidence" value="ECO:0007669"/>
    <property type="project" value="TreeGrafter"/>
</dbReference>
<evidence type="ECO:0000256" key="1">
    <source>
        <dbReference type="ARBA" id="ARBA00004651"/>
    </source>
</evidence>
<feature type="domain" description="G-protein coupled receptors family 2 profile 2" evidence="15">
    <location>
        <begin position="323"/>
        <end position="641"/>
    </location>
</feature>
<comment type="similarity">
    <text evidence="2">Belongs to the G-protein coupled receptor Fz/Smo family.</text>
</comment>
<dbReference type="InterPro" id="IPR020067">
    <property type="entry name" value="Frizzled_dom"/>
</dbReference>
<dbReference type="GO" id="GO:0004930">
    <property type="term" value="F:G protein-coupled receptor activity"/>
    <property type="evidence" value="ECO:0007669"/>
    <property type="project" value="UniProtKB-KW"/>
</dbReference>
<feature type="transmembrane region" description="Helical" evidence="13">
    <location>
        <begin position="408"/>
        <end position="436"/>
    </location>
</feature>
<keyword evidence="10" id="KW-0675">Receptor</keyword>
<dbReference type="FunFam" id="1.20.1070.10:FF:000020">
    <property type="entry name" value="Frizzled class receptor 10"/>
    <property type="match status" value="1"/>
</dbReference>
<dbReference type="PANTHER" id="PTHR11309">
    <property type="entry name" value="FRIZZLED"/>
    <property type="match status" value="1"/>
</dbReference>
<evidence type="ECO:0000256" key="9">
    <source>
        <dbReference type="ARBA" id="ARBA00023157"/>
    </source>
</evidence>
<evidence type="ECO:0000256" key="5">
    <source>
        <dbReference type="ARBA" id="ARBA00022692"/>
    </source>
</evidence>
<keyword evidence="11" id="KW-0807">Transducer</keyword>
<accession>A0AAV2I1H6</accession>
<dbReference type="InterPro" id="IPR017981">
    <property type="entry name" value="GPCR_2-like_7TM"/>
</dbReference>
<evidence type="ECO:0000256" key="10">
    <source>
        <dbReference type="ARBA" id="ARBA00023170"/>
    </source>
</evidence>
<keyword evidence="8 13" id="KW-0472">Membrane</keyword>
<comment type="subcellular location">
    <subcellularLocation>
        <location evidence="1">Cell membrane</location>
        <topology evidence="1">Multi-pass membrane protein</topology>
    </subcellularLocation>
</comment>
<evidence type="ECO:0000256" key="11">
    <source>
        <dbReference type="ARBA" id="ARBA00023224"/>
    </source>
</evidence>
<dbReference type="GO" id="GO:0005886">
    <property type="term" value="C:plasma membrane"/>
    <property type="evidence" value="ECO:0007669"/>
    <property type="project" value="UniProtKB-SubCell"/>
</dbReference>
<keyword evidence="5 13" id="KW-0812">Transmembrane</keyword>
<keyword evidence="17" id="KW-1185">Reference proteome</keyword>
<sequence>MIESRMVDSRMVDSRMVDSTMVDSRMIDSTMVDSRMIDSTMVDSRMIDSRMVDSRTVDSRTVFPKDKFRSPSHGTMTKPVSVALVVLLVLSTGVVERVSAHRLENYQRCELITIKMCKDMRYNMTRMPNYVGQDNQIEAEARIQDFQPLVQTNCSPHLKFFLCSLYAPMCTELVDETLNIPACRSMCLQVKAKCEPILLSFNFVWPEMLACDKLPEKSDPRNNLCMAAPNVTEEHEVEPGTPSGTFNKERFGKNPGILLPPTTKQAKGFPVVPVNDRVIPETVVPDPCPARYVHVDNIPRSNMTCAPRCDVDVLFRQEDKDFAGIWMIVWASLCCFSTLLTVTTFALDSSRFKYPERPIIFLSVCYLIQTIAYMIRTATGADSVSCDFAKEDSPPFRILEGLESTWCIIVFLLLYFFGMASAVWWVVLTITWYLAAGRKWGQEAIEALSSYFHLAAWAIPAVKTIIILTMRRVDGDEVTGLCYVGNQDPEALIAFVIVPLILYLIAGCIFILAGFAAMIRIRKDLKQDGGNANIRKLEKLMAKIGVFSVLYTVPATCVIGCHFYERVNFKKWQKAAMGLPCSPDTHALASSSSSSSQSTSPSCPLEHSIPTVEIYMLKLFMSLVIGITSGMWIWSGKTLASWKTFCSRRFTRRKTNNFNAEYHAAPVIMLKNSQPNVAKVGSHSGSSTTTKVIASRV</sequence>
<proteinExistence type="inferred from homology"/>
<feature type="domain" description="FZ" evidence="14">
    <location>
        <begin position="104"/>
        <end position="228"/>
    </location>
</feature>
<dbReference type="PROSITE" id="PS50038">
    <property type="entry name" value="FZ"/>
    <property type="match status" value="1"/>
</dbReference>